<dbReference type="SUPFAM" id="SSF63712">
    <property type="entry name" value="Nicotinic receptor ligand binding domain-like"/>
    <property type="match status" value="1"/>
</dbReference>
<dbReference type="RefSeq" id="WP_106680966.1">
    <property type="nucleotide sequence ID" value="NZ_PXWG01000117.1"/>
</dbReference>
<evidence type="ECO:0000313" key="3">
    <source>
        <dbReference type="Proteomes" id="UP000242427"/>
    </source>
</evidence>
<keyword evidence="3" id="KW-1185">Reference proteome</keyword>
<accession>A0A9X7PF55</accession>
<name>A0A9X7PF55_9ACTN</name>
<dbReference type="Proteomes" id="UP000242427">
    <property type="component" value="Unassembled WGS sequence"/>
</dbReference>
<keyword evidence="1" id="KW-0812">Transmembrane</keyword>
<keyword evidence="1" id="KW-1133">Transmembrane helix</keyword>
<feature type="transmembrane region" description="Helical" evidence="1">
    <location>
        <begin position="222"/>
        <end position="243"/>
    </location>
</feature>
<reference evidence="2 3" key="1">
    <citation type="submission" date="2018-03" db="EMBL/GenBank/DDBJ databases">
        <title>Chitinolytic properties of Streptosporangium nondiastaticum TBG75A20.</title>
        <authorList>
            <person name="Gayathri V."/>
            <person name="Shiburaj S."/>
        </authorList>
    </citation>
    <scope>NUCLEOTIDE SEQUENCE [LARGE SCALE GENOMIC DNA]</scope>
    <source>
        <strain evidence="2 3">TBG75A20</strain>
    </source>
</reference>
<dbReference type="InterPro" id="IPR036734">
    <property type="entry name" value="Neur_chan_lig-bd_sf"/>
</dbReference>
<feature type="transmembrane region" description="Helical" evidence="1">
    <location>
        <begin position="335"/>
        <end position="354"/>
    </location>
</feature>
<organism evidence="2 3">
    <name type="scientific">Streptosporangium nondiastaticum</name>
    <dbReference type="NCBI Taxonomy" id="35764"/>
    <lineage>
        <taxon>Bacteria</taxon>
        <taxon>Bacillati</taxon>
        <taxon>Actinomycetota</taxon>
        <taxon>Actinomycetes</taxon>
        <taxon>Streptosporangiales</taxon>
        <taxon>Streptosporangiaceae</taxon>
        <taxon>Streptosporangium</taxon>
    </lineage>
</organism>
<comment type="caution">
    <text evidence="2">The sequence shown here is derived from an EMBL/GenBank/DDBJ whole genome shotgun (WGS) entry which is preliminary data.</text>
</comment>
<keyword evidence="1" id="KW-0472">Membrane</keyword>
<dbReference type="PROSITE" id="PS51257">
    <property type="entry name" value="PROKAR_LIPOPROTEIN"/>
    <property type="match status" value="1"/>
</dbReference>
<dbReference type="GO" id="GO:0016020">
    <property type="term" value="C:membrane"/>
    <property type="evidence" value="ECO:0007669"/>
    <property type="project" value="InterPro"/>
</dbReference>
<gene>
    <name evidence="2" type="ORF">B7P34_27910</name>
</gene>
<evidence type="ECO:0000256" key="1">
    <source>
        <dbReference type="SAM" id="Phobius"/>
    </source>
</evidence>
<dbReference type="AlphaFoldDB" id="A0A9X7PF55"/>
<sequence length="356" mass="39170">MTTESRHEDTLPRSSRVTAVVLPVVLLVVIGAACALRLPAAAATAVPPGRAGPVRCELSAYVSDLYDIDPAKGRFSARLWLWTICPDKSADPLPKISYANADDPNPSEPNIIEQDGHVLDQVRVQSSFRQEWDVRNFPFDRHRIEIVLTAPQDTNHFRFAVNNADAQVNPEIRPEGWRVTGFRLVSATKHYTTTYGDHSLKDGSTYDRVRIRIDLERSSPTIFWKLTIPLYLAVLIAVSTFLISSRREELETTARLDGVYNRLGVLGGGLFVVVLNMQQANDVITSPSGLTLIDWLHLATLAFLLLAVAATVLAWSWTSRGGSPTRAEHVGHRGAWLGLAAYVVVCGTLVLLAARG</sequence>
<feature type="transmembrane region" description="Helical" evidence="1">
    <location>
        <begin position="292"/>
        <end position="315"/>
    </location>
</feature>
<feature type="transmembrane region" description="Helical" evidence="1">
    <location>
        <begin position="263"/>
        <end position="280"/>
    </location>
</feature>
<protein>
    <submittedName>
        <fullName evidence="2">Uncharacterized protein</fullName>
    </submittedName>
</protein>
<dbReference type="OrthoDB" id="7846809at2"/>
<dbReference type="GO" id="GO:0005230">
    <property type="term" value="F:extracellular ligand-gated monoatomic ion channel activity"/>
    <property type="evidence" value="ECO:0007669"/>
    <property type="project" value="InterPro"/>
</dbReference>
<evidence type="ECO:0000313" key="2">
    <source>
        <dbReference type="EMBL" id="PSJ25496.1"/>
    </source>
</evidence>
<proteinExistence type="predicted"/>
<dbReference type="EMBL" id="PXWG01000117">
    <property type="protein sequence ID" value="PSJ25496.1"/>
    <property type="molecule type" value="Genomic_DNA"/>
</dbReference>
<dbReference type="Gene3D" id="2.70.170.10">
    <property type="entry name" value="Neurotransmitter-gated ion-channel ligand-binding domain"/>
    <property type="match status" value="1"/>
</dbReference>
<feature type="transmembrane region" description="Helical" evidence="1">
    <location>
        <begin position="20"/>
        <end position="40"/>
    </location>
</feature>